<dbReference type="EMBL" id="CP007142">
    <property type="protein sequence ID" value="AJQ93077.1"/>
    <property type="molecule type" value="Genomic_DNA"/>
</dbReference>
<evidence type="ECO:0000256" key="2">
    <source>
        <dbReference type="ARBA" id="ARBA00005502"/>
    </source>
</evidence>
<protein>
    <submittedName>
        <fullName evidence="10">IMP dehydrogenase/GMP reductase</fullName>
        <ecNumber evidence="10">1.1.1.205</ecNumber>
    </submittedName>
</protein>
<comment type="catalytic activity">
    <reaction evidence="8">
        <text>IMP + NAD(+) + H2O = XMP + NADH + H(+)</text>
        <dbReference type="Rhea" id="RHEA:11708"/>
        <dbReference type="ChEBI" id="CHEBI:15377"/>
        <dbReference type="ChEBI" id="CHEBI:15378"/>
        <dbReference type="ChEBI" id="CHEBI:57464"/>
        <dbReference type="ChEBI" id="CHEBI:57540"/>
        <dbReference type="ChEBI" id="CHEBI:57945"/>
        <dbReference type="ChEBI" id="CHEBI:58053"/>
        <dbReference type="EC" id="1.1.1.205"/>
    </reaction>
</comment>
<dbReference type="SUPFAM" id="SSF51412">
    <property type="entry name" value="Inosine monophosphate dehydrogenase (IMPDH)"/>
    <property type="match status" value="1"/>
</dbReference>
<comment type="similarity">
    <text evidence="2">Belongs to the IMPDH/GMPR family.</text>
</comment>
<evidence type="ECO:0000313" key="10">
    <source>
        <dbReference type="EMBL" id="AJQ93077.1"/>
    </source>
</evidence>
<keyword evidence="7" id="KW-0520">NAD</keyword>
<dbReference type="GO" id="GO:0003938">
    <property type="term" value="F:IMP dehydrogenase activity"/>
    <property type="evidence" value="ECO:0007669"/>
    <property type="project" value="UniProtKB-EC"/>
</dbReference>
<evidence type="ECO:0000256" key="5">
    <source>
        <dbReference type="ARBA" id="ARBA00022958"/>
    </source>
</evidence>
<dbReference type="InterPro" id="IPR001093">
    <property type="entry name" value="IMP_DH_GMPRt"/>
</dbReference>
<dbReference type="AlphaFoldDB" id="A0A0C5VES7"/>
<dbReference type="OrthoDB" id="9805398at2"/>
<dbReference type="InterPro" id="IPR013785">
    <property type="entry name" value="Aldolase_TIM"/>
</dbReference>
<sequence length="384" mass="41247">MIPTRKGFAFDDVLLVPKKTHVTSRTEVSIKSMLVRDITVNTPILSANTTWCTESAMAIAMAAAGGLGVIHRMCSISYQSDEIRKVKNSKIANTENALRDRNGRLLVAAAIGTNHDYAERSVSLVEAGADILVIDVAHGHSQQAIDVLRELKQRFPDIRFIAGNVATADATRELIEAGADAIKVGIGPGSVCTTRIVTGAGVPQVTAIHECATAARPYGIPTIADGGIKTWGDIAKAIAAGADTVMLGGMLAGTTESAASLVEKDGQKFKVSDGFSTLGMKHYREVKSNVQADKKKPDNYASEGIEMVTPYIGDVTPLIDEASAALRSALSYSGARNLSEFHSQAEFIEITPSGYQESKPHIYDRHFNTYQKSDYKDGIYRNIQ</sequence>
<keyword evidence="11" id="KW-1185">Reference proteome</keyword>
<keyword evidence="4" id="KW-0658">Purine biosynthesis</keyword>
<dbReference type="HOGENOM" id="CLU_022552_5_3_6"/>
<dbReference type="PATRIC" id="fig|1445510.3.peg.1003"/>
<dbReference type="EC" id="1.1.1.205" evidence="10"/>
<dbReference type="PANTHER" id="PTHR11911">
    <property type="entry name" value="INOSINE-5-MONOPHOSPHATE DEHYDROGENASE RELATED"/>
    <property type="match status" value="1"/>
</dbReference>
<organism evidence="10 11">
    <name type="scientific">Gynuella sunshinyii YC6258</name>
    <dbReference type="NCBI Taxonomy" id="1445510"/>
    <lineage>
        <taxon>Bacteria</taxon>
        <taxon>Pseudomonadati</taxon>
        <taxon>Pseudomonadota</taxon>
        <taxon>Gammaproteobacteria</taxon>
        <taxon>Oceanospirillales</taxon>
        <taxon>Saccharospirillaceae</taxon>
        <taxon>Gynuella</taxon>
    </lineage>
</organism>
<evidence type="ECO:0000256" key="4">
    <source>
        <dbReference type="ARBA" id="ARBA00022755"/>
    </source>
</evidence>
<reference evidence="10 11" key="1">
    <citation type="submission" date="2014-01" db="EMBL/GenBank/DDBJ databases">
        <title>Full genme sequencing of cellulolytic bacterium Gynuella sunshinyii YC6258T gen. nov., sp. nov.</title>
        <authorList>
            <person name="Khan H."/>
            <person name="Chung E.J."/>
            <person name="Chung Y.R."/>
        </authorList>
    </citation>
    <scope>NUCLEOTIDE SEQUENCE [LARGE SCALE GENOMIC DNA]</scope>
    <source>
        <strain evidence="10 11">YC6258</strain>
    </source>
</reference>
<dbReference type="RefSeq" id="WP_044615981.1">
    <property type="nucleotide sequence ID" value="NZ_CP007142.1"/>
</dbReference>
<dbReference type="SMART" id="SM01240">
    <property type="entry name" value="IMPDH"/>
    <property type="match status" value="1"/>
</dbReference>
<evidence type="ECO:0000313" key="11">
    <source>
        <dbReference type="Proteomes" id="UP000032266"/>
    </source>
</evidence>
<dbReference type="InterPro" id="IPR015875">
    <property type="entry name" value="IMP_DH/GMP_Rdtase_CS"/>
</dbReference>
<evidence type="ECO:0000256" key="1">
    <source>
        <dbReference type="ARBA" id="ARBA00001958"/>
    </source>
</evidence>
<keyword evidence="6 10" id="KW-0560">Oxidoreductase</keyword>
<evidence type="ECO:0000256" key="6">
    <source>
        <dbReference type="ARBA" id="ARBA00023002"/>
    </source>
</evidence>
<keyword evidence="3" id="KW-0332">GMP biosynthesis</keyword>
<evidence type="ECO:0000256" key="3">
    <source>
        <dbReference type="ARBA" id="ARBA00022749"/>
    </source>
</evidence>
<keyword evidence="5" id="KW-0630">Potassium</keyword>
<dbReference type="KEGG" id="gsn:YC6258_01027"/>
<dbReference type="PROSITE" id="PS00487">
    <property type="entry name" value="IMP_DH_GMP_RED"/>
    <property type="match status" value="1"/>
</dbReference>
<gene>
    <name evidence="10" type="ORF">YC6258_01027</name>
</gene>
<dbReference type="CDD" id="cd00381">
    <property type="entry name" value="IMPDH"/>
    <property type="match status" value="1"/>
</dbReference>
<dbReference type="Proteomes" id="UP000032266">
    <property type="component" value="Chromosome"/>
</dbReference>
<evidence type="ECO:0000259" key="9">
    <source>
        <dbReference type="Pfam" id="PF00478"/>
    </source>
</evidence>
<name>A0A0C5VES7_9GAMM</name>
<dbReference type="PANTHER" id="PTHR11911:SF111">
    <property type="entry name" value="INOSINE-5'-MONOPHOSPHATE DEHYDROGENASE"/>
    <property type="match status" value="1"/>
</dbReference>
<dbReference type="InterPro" id="IPR005990">
    <property type="entry name" value="IMP_DH"/>
</dbReference>
<proteinExistence type="inferred from homology"/>
<evidence type="ECO:0000256" key="7">
    <source>
        <dbReference type="ARBA" id="ARBA00023027"/>
    </source>
</evidence>
<accession>A0A0C5VES7</accession>
<dbReference type="FunFam" id="3.20.20.70:FF:000424">
    <property type="entry name" value="Inosine-5'-monophosphate dehydrogenase 2"/>
    <property type="match status" value="1"/>
</dbReference>
<dbReference type="GO" id="GO:0006183">
    <property type="term" value="P:GTP biosynthetic process"/>
    <property type="evidence" value="ECO:0007669"/>
    <property type="project" value="TreeGrafter"/>
</dbReference>
<dbReference type="Gene3D" id="3.20.20.70">
    <property type="entry name" value="Aldolase class I"/>
    <property type="match status" value="2"/>
</dbReference>
<dbReference type="Pfam" id="PF00478">
    <property type="entry name" value="IMPDH"/>
    <property type="match status" value="1"/>
</dbReference>
<dbReference type="STRING" id="1445510.YC6258_01027"/>
<dbReference type="GO" id="GO:0006177">
    <property type="term" value="P:GMP biosynthetic process"/>
    <property type="evidence" value="ECO:0007669"/>
    <property type="project" value="UniProtKB-KW"/>
</dbReference>
<comment type="cofactor">
    <cofactor evidence="1">
        <name>K(+)</name>
        <dbReference type="ChEBI" id="CHEBI:29103"/>
    </cofactor>
</comment>
<evidence type="ECO:0000256" key="8">
    <source>
        <dbReference type="ARBA" id="ARBA00048028"/>
    </source>
</evidence>
<feature type="domain" description="IMP dehydrogenase/GMP reductase" evidence="9">
    <location>
        <begin position="7"/>
        <end position="361"/>
    </location>
</feature>